<gene>
    <name evidence="1" type="ORF">GCM10009431_14290</name>
</gene>
<name>A0ABN1JLJ3_9FLAO</name>
<protein>
    <submittedName>
        <fullName evidence="1">Uncharacterized protein</fullName>
    </submittedName>
</protein>
<dbReference type="EMBL" id="BAAAGF010000002">
    <property type="protein sequence ID" value="GAA0742360.1"/>
    <property type="molecule type" value="Genomic_DNA"/>
</dbReference>
<dbReference type="SUPFAM" id="SSF51735">
    <property type="entry name" value="NAD(P)-binding Rossmann-fold domains"/>
    <property type="match status" value="1"/>
</dbReference>
<proteinExistence type="predicted"/>
<comment type="caution">
    <text evidence="1">The sequence shown here is derived from an EMBL/GenBank/DDBJ whole genome shotgun (WGS) entry which is preliminary data.</text>
</comment>
<accession>A0ABN1JLJ3</accession>
<dbReference type="RefSeq" id="WP_343797004.1">
    <property type="nucleotide sequence ID" value="NZ_BAAAGF010000002.1"/>
</dbReference>
<organism evidence="1 2">
    <name type="scientific">Gaetbulibacter jejuensis</name>
    <dbReference type="NCBI Taxonomy" id="584607"/>
    <lineage>
        <taxon>Bacteria</taxon>
        <taxon>Pseudomonadati</taxon>
        <taxon>Bacteroidota</taxon>
        <taxon>Flavobacteriia</taxon>
        <taxon>Flavobacteriales</taxon>
        <taxon>Flavobacteriaceae</taxon>
        <taxon>Gaetbulibacter</taxon>
    </lineage>
</organism>
<reference evidence="1 2" key="1">
    <citation type="journal article" date="2019" name="Int. J. Syst. Evol. Microbiol.">
        <title>The Global Catalogue of Microorganisms (GCM) 10K type strain sequencing project: providing services to taxonomists for standard genome sequencing and annotation.</title>
        <authorList>
            <consortium name="The Broad Institute Genomics Platform"/>
            <consortium name="The Broad Institute Genome Sequencing Center for Infectious Disease"/>
            <person name="Wu L."/>
            <person name="Ma J."/>
        </authorList>
    </citation>
    <scope>NUCLEOTIDE SEQUENCE [LARGE SCALE GENOMIC DNA]</scope>
    <source>
        <strain evidence="1 2">JCM 15976</strain>
    </source>
</reference>
<keyword evidence="2" id="KW-1185">Reference proteome</keyword>
<dbReference type="Proteomes" id="UP001500736">
    <property type="component" value="Unassembled WGS sequence"/>
</dbReference>
<evidence type="ECO:0000313" key="2">
    <source>
        <dbReference type="Proteomes" id="UP001500736"/>
    </source>
</evidence>
<dbReference type="InterPro" id="IPR036291">
    <property type="entry name" value="NAD(P)-bd_dom_sf"/>
</dbReference>
<sequence length="84" mass="9452">MKIVGIIGGSGYIDDNVVSLFLNQNFDVKISTLDIKKKENYHHLMELEHAENLYVCELDSSIKSALNSFTKGCDIVIFMNPSEI</sequence>
<dbReference type="Gene3D" id="3.40.50.720">
    <property type="entry name" value="NAD(P)-binding Rossmann-like Domain"/>
    <property type="match status" value="1"/>
</dbReference>
<evidence type="ECO:0000313" key="1">
    <source>
        <dbReference type="EMBL" id="GAA0742360.1"/>
    </source>
</evidence>